<evidence type="ECO:0008006" key="3">
    <source>
        <dbReference type="Google" id="ProtNLM"/>
    </source>
</evidence>
<keyword evidence="2" id="KW-1185">Reference proteome</keyword>
<organism evidence="1 2">
    <name type="scientific">Sphingobacterium alkalisoli</name>
    <dbReference type="NCBI Taxonomy" id="1874115"/>
    <lineage>
        <taxon>Bacteria</taxon>
        <taxon>Pseudomonadati</taxon>
        <taxon>Bacteroidota</taxon>
        <taxon>Sphingobacteriia</taxon>
        <taxon>Sphingobacteriales</taxon>
        <taxon>Sphingobacteriaceae</taxon>
        <taxon>Sphingobacterium</taxon>
    </lineage>
</organism>
<sequence length="217" mass="25030">MGLNAKIHNIAELKIKKQIPKVIEERVLIALSHYPELKDTHIRFIFTQQLKASVMAARPVILTLLGSRKRRIYDILISPVFKLKHSIEPIHQVADEVLIGWIGHELGHIMDYEQRNTMSIAKFGLLYWLSKTYVRKAERVADTFAVNRGMSSYILATKDFILGHSELSQRYKDKIARLYLSPDDIVELVAKLEDKTQDREEILDDEAKIADHIATEK</sequence>
<dbReference type="EMBL" id="SUKA01000005">
    <property type="protein sequence ID" value="TJY63924.1"/>
    <property type="molecule type" value="Genomic_DNA"/>
</dbReference>
<dbReference type="Proteomes" id="UP000309872">
    <property type="component" value="Unassembled WGS sequence"/>
</dbReference>
<dbReference type="AlphaFoldDB" id="A0A4U0GYX8"/>
<protein>
    <recommendedName>
        <fullName evidence="3">Peptidase M48 domain-containing protein</fullName>
    </recommendedName>
</protein>
<proteinExistence type="predicted"/>
<dbReference type="RefSeq" id="WP_136821915.1">
    <property type="nucleotide sequence ID" value="NZ_BMJX01000005.1"/>
</dbReference>
<gene>
    <name evidence="1" type="ORF">FAZ19_16830</name>
</gene>
<comment type="caution">
    <text evidence="1">The sequence shown here is derived from an EMBL/GenBank/DDBJ whole genome shotgun (WGS) entry which is preliminary data.</text>
</comment>
<dbReference type="OrthoDB" id="1098088at2"/>
<evidence type="ECO:0000313" key="2">
    <source>
        <dbReference type="Proteomes" id="UP000309872"/>
    </source>
</evidence>
<reference evidence="1 2" key="1">
    <citation type="submission" date="2019-04" db="EMBL/GenBank/DDBJ databases">
        <title>Sphingobacterium olei sp. nov., isolated from oil-contaminated soil.</title>
        <authorList>
            <person name="Liu B."/>
        </authorList>
    </citation>
    <scope>NUCLEOTIDE SEQUENCE [LARGE SCALE GENOMIC DNA]</scope>
    <source>
        <strain evidence="1 2">Y3L14</strain>
    </source>
</reference>
<name>A0A4U0GYX8_9SPHI</name>
<evidence type="ECO:0000313" key="1">
    <source>
        <dbReference type="EMBL" id="TJY63924.1"/>
    </source>
</evidence>
<accession>A0A4U0GYX8</accession>